<gene>
    <name evidence="3" type="ORF">PEVE_00011143</name>
</gene>
<evidence type="ECO:0000256" key="2">
    <source>
        <dbReference type="SAM" id="SignalP"/>
    </source>
</evidence>
<name>A0ABN8LDK7_9CNID</name>
<keyword evidence="1" id="KW-0472">Membrane</keyword>
<accession>A0ABN8LDK7</accession>
<organism evidence="3 4">
    <name type="scientific">Porites evermanni</name>
    <dbReference type="NCBI Taxonomy" id="104178"/>
    <lineage>
        <taxon>Eukaryota</taxon>
        <taxon>Metazoa</taxon>
        <taxon>Cnidaria</taxon>
        <taxon>Anthozoa</taxon>
        <taxon>Hexacorallia</taxon>
        <taxon>Scleractinia</taxon>
        <taxon>Fungiina</taxon>
        <taxon>Poritidae</taxon>
        <taxon>Porites</taxon>
    </lineage>
</organism>
<protein>
    <submittedName>
        <fullName evidence="3">Uncharacterized protein</fullName>
    </submittedName>
</protein>
<keyword evidence="1" id="KW-0812">Transmembrane</keyword>
<evidence type="ECO:0000256" key="1">
    <source>
        <dbReference type="SAM" id="Phobius"/>
    </source>
</evidence>
<proteinExistence type="predicted"/>
<evidence type="ECO:0000313" key="4">
    <source>
        <dbReference type="Proteomes" id="UP001159427"/>
    </source>
</evidence>
<keyword evidence="2" id="KW-0732">Signal</keyword>
<feature type="transmembrane region" description="Helical" evidence="1">
    <location>
        <begin position="36"/>
        <end position="57"/>
    </location>
</feature>
<reference evidence="3 4" key="1">
    <citation type="submission" date="2022-05" db="EMBL/GenBank/DDBJ databases">
        <authorList>
            <consortium name="Genoscope - CEA"/>
            <person name="William W."/>
        </authorList>
    </citation>
    <scope>NUCLEOTIDE SEQUENCE [LARGE SCALE GENOMIC DNA]</scope>
</reference>
<evidence type="ECO:0000313" key="3">
    <source>
        <dbReference type="EMBL" id="CAH3015018.1"/>
    </source>
</evidence>
<comment type="caution">
    <text evidence="3">The sequence shown here is derived from an EMBL/GenBank/DDBJ whole genome shotgun (WGS) entry which is preliminary data.</text>
</comment>
<keyword evidence="1" id="KW-1133">Transmembrane helix</keyword>
<sequence>MYSSNVGTLALCCLFLQGFTEVTGDLGTQESIALGVSLGLTIFIVSFIGFFLCRALYFDRGVNFKVNDVDKDIPAETGGVNMEPPPYRYRYQNAFTETGSFHMETSPTPAHYQIVSNV</sequence>
<dbReference type="EMBL" id="CALNXI010000018">
    <property type="protein sequence ID" value="CAH3015018.1"/>
    <property type="molecule type" value="Genomic_DNA"/>
</dbReference>
<keyword evidence="4" id="KW-1185">Reference proteome</keyword>
<feature type="signal peptide" evidence="2">
    <location>
        <begin position="1"/>
        <end position="24"/>
    </location>
</feature>
<feature type="chain" id="PRO_5045154911" evidence="2">
    <location>
        <begin position="25"/>
        <end position="118"/>
    </location>
</feature>
<dbReference type="Proteomes" id="UP001159427">
    <property type="component" value="Unassembled WGS sequence"/>
</dbReference>